<keyword evidence="9" id="KW-0472">Membrane</keyword>
<accession>A0ABQ8JJM4</accession>
<name>A0ABQ8JJM4_DERPT</name>
<dbReference type="Proteomes" id="UP000887458">
    <property type="component" value="Unassembled WGS sequence"/>
</dbReference>
<dbReference type="InterPro" id="IPR050705">
    <property type="entry name" value="Cytochrome_P450_3A"/>
</dbReference>
<dbReference type="PANTHER" id="PTHR24302:SF15">
    <property type="entry name" value="FATTY-ACID PEROXYGENASE"/>
    <property type="match status" value="1"/>
</dbReference>
<dbReference type="PRINTS" id="PR00463">
    <property type="entry name" value="EP450I"/>
</dbReference>
<dbReference type="InterPro" id="IPR017972">
    <property type="entry name" value="Cyt_P450_CS"/>
</dbReference>
<keyword evidence="9" id="KW-1133">Transmembrane helix</keyword>
<evidence type="ECO:0000256" key="7">
    <source>
        <dbReference type="ARBA" id="ARBA00043906"/>
    </source>
</evidence>
<sequence length="932" mass="109143">MLEILYGYVFWTIQLIIFGGIIAWIINYVNNEQSYWSEHGVPSMRRIFLFGTDLELGFYDWPSATMRRVRRYGKFFGGYQLLTPVLTIMDPELIKQVFIKDFHCYMDRIQPRTYHELLNQNLLFSEAKKWKRMRSIASPSFTTGKLRAMTKTMNNCVDRLFNNLDKIIDQSNGQLETKKIVAGFTMDVIASAGFSTQMNENLGEDDLFFKSGIGLFRSTFMRMLAVLTFPKFLLNLLNIRFLFSPESFEYFCNLTREIIRQRKTMKQKPVDLLQLMLEAEVDEKVIDDNNFDNLEATDDQTVVKETLRYYPPVTLLTRMVTADETKLNDIPLKRGTIIHIPTHAIHHCEDYYPDPERFDPERFMPENKDKLVPYTYMPFGLGPRNCIGMRFAYQELRLALSRIIMTYRFETIPGVTQKVLSFGPRSPYVNSKQSYWNEHGVPSMRSIFLFGTDFELGFDDWPSITMRHVRRYGKFFGGYQLLTPILTIMDPELIKQVFIKDFHCYMDRVQPRTYHELLNQNLLFSESKKWKRMRSIASPSFTTGKLRAMTKTMNNCIDRLFTTLDKIIDQSNGQLETKKIVAGFTMDVIASAGFSTQMNENLGEDDLFFKSGIGLFRSTNLRVLAVFTLPRFLLNLLNIRFNFSPESFEYFCNLTTEIIRQRKTMKQKPVDLLQLMLEAEVDEKVIDDNNFDNLEATDDQNDEQTSENEKKNQSSNKKKLTESEIIANSIFFLIAGFETTSSTISHCLFQLAWHPEIQQRVYEELKENLSDLDYNSKEYYDQVMLYLPYFQAVVKETLRYYPPVTILARRVTVDETKLNDIPLKRGTIIRIPTHAIHHCEDYYPDPERFDPERFMPENKDKLVPYTYMPFGLGPRNCIGMRFAYQEVRLALSRIIMTYRFETIPGVTQKVLSFGPRTPLLSTSPFKLKITKR</sequence>
<keyword evidence="9" id="KW-0812">Transmembrane</keyword>
<protein>
    <submittedName>
        <fullName evidence="10">Uncharacterized protein</fullName>
    </submittedName>
</protein>
<evidence type="ECO:0000256" key="9">
    <source>
        <dbReference type="SAM" id="Phobius"/>
    </source>
</evidence>
<evidence type="ECO:0000256" key="5">
    <source>
        <dbReference type="ARBA" id="ARBA00023004"/>
    </source>
</evidence>
<comment type="caution">
    <text evidence="10">The sequence shown here is derived from an EMBL/GenBank/DDBJ whole genome shotgun (WGS) entry which is preliminary data.</text>
</comment>
<evidence type="ECO:0000313" key="11">
    <source>
        <dbReference type="Proteomes" id="UP000887458"/>
    </source>
</evidence>
<dbReference type="InterPro" id="IPR001128">
    <property type="entry name" value="Cyt_P450"/>
</dbReference>
<reference evidence="10 11" key="1">
    <citation type="journal article" date="2018" name="J. Allergy Clin. Immunol.">
        <title>High-quality assembly of Dermatophagoides pteronyssinus genome and transcriptome reveals a wide range of novel allergens.</title>
        <authorList>
            <person name="Liu X.Y."/>
            <person name="Yang K.Y."/>
            <person name="Wang M.Q."/>
            <person name="Kwok J.S."/>
            <person name="Zeng X."/>
            <person name="Yang Z."/>
            <person name="Xiao X.J."/>
            <person name="Lau C.P."/>
            <person name="Li Y."/>
            <person name="Huang Z.M."/>
            <person name="Ba J.G."/>
            <person name="Yim A.K."/>
            <person name="Ouyang C.Y."/>
            <person name="Ngai S.M."/>
            <person name="Chan T.F."/>
            <person name="Leung E.L."/>
            <person name="Liu L."/>
            <person name="Liu Z.G."/>
            <person name="Tsui S.K."/>
        </authorList>
    </citation>
    <scope>NUCLEOTIDE SEQUENCE [LARGE SCALE GENOMIC DNA]</scope>
    <source>
        <strain evidence="10">Derp</strain>
    </source>
</reference>
<dbReference type="PROSITE" id="PS00086">
    <property type="entry name" value="CYTOCHROME_P450"/>
    <property type="match status" value="2"/>
</dbReference>
<dbReference type="EMBL" id="NJHN03000036">
    <property type="protein sequence ID" value="KAH9422610.1"/>
    <property type="molecule type" value="Genomic_DNA"/>
</dbReference>
<evidence type="ECO:0000256" key="6">
    <source>
        <dbReference type="ARBA" id="ARBA00023033"/>
    </source>
</evidence>
<keyword evidence="3" id="KW-0479">Metal-binding</keyword>
<dbReference type="CDD" id="cd11055">
    <property type="entry name" value="CYP3A-like"/>
    <property type="match status" value="1"/>
</dbReference>
<keyword evidence="6" id="KW-0503">Monooxygenase</keyword>
<evidence type="ECO:0000256" key="2">
    <source>
        <dbReference type="ARBA" id="ARBA00022617"/>
    </source>
</evidence>
<evidence type="ECO:0000313" key="10">
    <source>
        <dbReference type="EMBL" id="KAH9422610.1"/>
    </source>
</evidence>
<keyword evidence="2" id="KW-0349">Heme</keyword>
<comment type="similarity">
    <text evidence="1">Belongs to the cytochrome P450 family.</text>
</comment>
<proteinExistence type="inferred from homology"/>
<feature type="region of interest" description="Disordered" evidence="8">
    <location>
        <begin position="692"/>
        <end position="718"/>
    </location>
</feature>
<dbReference type="InterPro" id="IPR002401">
    <property type="entry name" value="Cyt_P450_E_grp-I"/>
</dbReference>
<comment type="function">
    <text evidence="7">Cytochromes P450 are a group of heme-thiolate monooxygenases. They oxidize a variety of structurally unrelated compounds, including steroids, fatty acids, and xenobiotics.</text>
</comment>
<dbReference type="PANTHER" id="PTHR24302">
    <property type="entry name" value="CYTOCHROME P450 FAMILY 3"/>
    <property type="match status" value="1"/>
</dbReference>
<keyword evidence="11" id="KW-1185">Reference proteome</keyword>
<keyword evidence="4" id="KW-0560">Oxidoreductase</keyword>
<dbReference type="SUPFAM" id="SSF48264">
    <property type="entry name" value="Cytochrome P450"/>
    <property type="match status" value="2"/>
</dbReference>
<feature type="transmembrane region" description="Helical" evidence="9">
    <location>
        <begin position="6"/>
        <end position="29"/>
    </location>
</feature>
<evidence type="ECO:0000256" key="4">
    <source>
        <dbReference type="ARBA" id="ARBA00023002"/>
    </source>
</evidence>
<organism evidence="10 11">
    <name type="scientific">Dermatophagoides pteronyssinus</name>
    <name type="common">European house dust mite</name>
    <dbReference type="NCBI Taxonomy" id="6956"/>
    <lineage>
        <taxon>Eukaryota</taxon>
        <taxon>Metazoa</taxon>
        <taxon>Ecdysozoa</taxon>
        <taxon>Arthropoda</taxon>
        <taxon>Chelicerata</taxon>
        <taxon>Arachnida</taxon>
        <taxon>Acari</taxon>
        <taxon>Acariformes</taxon>
        <taxon>Sarcoptiformes</taxon>
        <taxon>Astigmata</taxon>
        <taxon>Psoroptidia</taxon>
        <taxon>Analgoidea</taxon>
        <taxon>Pyroglyphidae</taxon>
        <taxon>Dermatophagoidinae</taxon>
        <taxon>Dermatophagoides</taxon>
    </lineage>
</organism>
<gene>
    <name evidence="10" type="ORF">DERP_003287</name>
</gene>
<reference evidence="10 11" key="2">
    <citation type="journal article" date="2022" name="Mol. Biol. Evol.">
        <title>Comparative Genomics Reveals Insights into the Divergent Evolution of Astigmatic Mites and Household Pest Adaptations.</title>
        <authorList>
            <person name="Xiong Q."/>
            <person name="Wan A.T."/>
            <person name="Liu X."/>
            <person name="Fung C.S."/>
            <person name="Xiao X."/>
            <person name="Malainual N."/>
            <person name="Hou J."/>
            <person name="Wang L."/>
            <person name="Wang M."/>
            <person name="Yang K.Y."/>
            <person name="Cui Y."/>
            <person name="Leung E.L."/>
            <person name="Nong W."/>
            <person name="Shin S.K."/>
            <person name="Au S.W."/>
            <person name="Jeong K.Y."/>
            <person name="Chew F.T."/>
            <person name="Hui J.H."/>
            <person name="Leung T.F."/>
            <person name="Tungtrongchitr A."/>
            <person name="Zhong N."/>
            <person name="Liu Z."/>
            <person name="Tsui S.K."/>
        </authorList>
    </citation>
    <scope>NUCLEOTIDE SEQUENCE [LARGE SCALE GENOMIC DNA]</scope>
    <source>
        <strain evidence="10">Derp</strain>
    </source>
</reference>
<keyword evidence="5" id="KW-0408">Iron</keyword>
<dbReference type="InterPro" id="IPR036396">
    <property type="entry name" value="Cyt_P450_sf"/>
</dbReference>
<dbReference type="PRINTS" id="PR00385">
    <property type="entry name" value="P450"/>
</dbReference>
<dbReference type="Pfam" id="PF00067">
    <property type="entry name" value="p450"/>
    <property type="match status" value="3"/>
</dbReference>
<evidence type="ECO:0000256" key="3">
    <source>
        <dbReference type="ARBA" id="ARBA00022723"/>
    </source>
</evidence>
<dbReference type="Gene3D" id="1.10.630.10">
    <property type="entry name" value="Cytochrome P450"/>
    <property type="match status" value="3"/>
</dbReference>
<evidence type="ECO:0000256" key="1">
    <source>
        <dbReference type="ARBA" id="ARBA00010617"/>
    </source>
</evidence>
<evidence type="ECO:0000256" key="8">
    <source>
        <dbReference type="SAM" id="MobiDB-lite"/>
    </source>
</evidence>
<feature type="compositionally biased region" description="Acidic residues" evidence="8">
    <location>
        <begin position="695"/>
        <end position="706"/>
    </location>
</feature>